<dbReference type="EMBL" id="LR796692">
    <property type="protein sequence ID" value="CAB4159949.1"/>
    <property type="molecule type" value="Genomic_DNA"/>
</dbReference>
<evidence type="ECO:0000313" key="1">
    <source>
        <dbReference type="EMBL" id="CAB4159949.1"/>
    </source>
</evidence>
<accession>A0A6J5NKP7</accession>
<sequence length="86" mass="10172">MSRWVQVKHDELLEYVAMVEYLRKDHTKLQEQIKDSKELASIIEATYKERLDRLTDFILDIHPANYKYERGLMDAYNIVAGHESSA</sequence>
<proteinExistence type="predicted"/>
<organism evidence="1">
    <name type="scientific">uncultured Caudovirales phage</name>
    <dbReference type="NCBI Taxonomy" id="2100421"/>
    <lineage>
        <taxon>Viruses</taxon>
        <taxon>Duplodnaviria</taxon>
        <taxon>Heunggongvirae</taxon>
        <taxon>Uroviricota</taxon>
        <taxon>Caudoviricetes</taxon>
        <taxon>Peduoviridae</taxon>
        <taxon>Maltschvirus</taxon>
        <taxon>Maltschvirus maltsch</taxon>
    </lineage>
</organism>
<gene>
    <name evidence="1" type="ORF">UFOVP722_19</name>
</gene>
<name>A0A6J5NKP7_9CAUD</name>
<reference evidence="1" key="1">
    <citation type="submission" date="2020-04" db="EMBL/GenBank/DDBJ databases">
        <authorList>
            <person name="Chiriac C."/>
            <person name="Salcher M."/>
            <person name="Ghai R."/>
            <person name="Kavagutti S V."/>
        </authorList>
    </citation>
    <scope>NUCLEOTIDE SEQUENCE</scope>
</reference>
<protein>
    <submittedName>
        <fullName evidence="1">Uncharacterized protein</fullName>
    </submittedName>
</protein>